<evidence type="ECO:0000256" key="9">
    <source>
        <dbReference type="ARBA" id="ARBA00023172"/>
    </source>
</evidence>
<dbReference type="Proteomes" id="UP001314205">
    <property type="component" value="Unassembled WGS sequence"/>
</dbReference>
<comment type="caution">
    <text evidence="11">The sequence shown here is derived from an EMBL/GenBank/DDBJ whole genome shotgun (WGS) entry which is preliminary data.</text>
</comment>
<feature type="domain" description="Integrase catalytic" evidence="10">
    <location>
        <begin position="1"/>
        <end position="104"/>
    </location>
</feature>
<evidence type="ECO:0000256" key="7">
    <source>
        <dbReference type="ARBA" id="ARBA00022918"/>
    </source>
</evidence>
<evidence type="ECO:0000256" key="5">
    <source>
        <dbReference type="ARBA" id="ARBA00022842"/>
    </source>
</evidence>
<dbReference type="InterPro" id="IPR039537">
    <property type="entry name" value="Retrotran_Ty1/copia-like"/>
</dbReference>
<dbReference type="Pfam" id="PF13683">
    <property type="entry name" value="rve_3"/>
    <property type="match status" value="1"/>
</dbReference>
<dbReference type="InterPro" id="IPR036397">
    <property type="entry name" value="RNaseH_sf"/>
</dbReference>
<dbReference type="SUPFAM" id="SSF53098">
    <property type="entry name" value="Ribonuclease H-like"/>
    <property type="match status" value="1"/>
</dbReference>
<keyword evidence="7" id="KW-0695">RNA-directed DNA polymerase</keyword>
<keyword evidence="8" id="KW-0808">Transferase</keyword>
<evidence type="ECO:0000313" key="11">
    <source>
        <dbReference type="EMBL" id="CAK1595064.1"/>
    </source>
</evidence>
<dbReference type="PROSITE" id="PS50994">
    <property type="entry name" value="INTEGRASE"/>
    <property type="match status" value="1"/>
</dbReference>
<evidence type="ECO:0000256" key="8">
    <source>
        <dbReference type="ARBA" id="ARBA00022932"/>
    </source>
</evidence>
<dbReference type="GO" id="GO:0003887">
    <property type="term" value="F:DNA-directed DNA polymerase activity"/>
    <property type="evidence" value="ECO:0007669"/>
    <property type="project" value="UniProtKB-KW"/>
</dbReference>
<evidence type="ECO:0000256" key="3">
    <source>
        <dbReference type="ARBA" id="ARBA00022759"/>
    </source>
</evidence>
<evidence type="ECO:0000256" key="1">
    <source>
        <dbReference type="ARBA" id="ARBA00022722"/>
    </source>
</evidence>
<gene>
    <name evidence="11" type="ORF">PARMNEM_LOCUS14601</name>
</gene>
<reference evidence="11 12" key="1">
    <citation type="submission" date="2023-11" db="EMBL/GenBank/DDBJ databases">
        <authorList>
            <person name="Hedman E."/>
            <person name="Englund M."/>
            <person name="Stromberg M."/>
            <person name="Nyberg Akerstrom W."/>
            <person name="Nylinder S."/>
            <person name="Jareborg N."/>
            <person name="Kallberg Y."/>
            <person name="Kronander E."/>
        </authorList>
    </citation>
    <scope>NUCLEOTIDE SEQUENCE [LARGE SCALE GENOMIC DNA]</scope>
</reference>
<dbReference type="AlphaFoldDB" id="A0AAV1LIZ1"/>
<dbReference type="EMBL" id="CAVLGL010000091">
    <property type="protein sequence ID" value="CAK1595064.1"/>
    <property type="molecule type" value="Genomic_DNA"/>
</dbReference>
<keyword evidence="5" id="KW-0460">Magnesium</keyword>
<dbReference type="GO" id="GO:0003676">
    <property type="term" value="F:nucleic acid binding"/>
    <property type="evidence" value="ECO:0007669"/>
    <property type="project" value="InterPro"/>
</dbReference>
<sequence>MAETKFKSRIENLRCDRGDEYVSEEFRRFCQARGISISYSMPRNPSQNGKSERMNRTLMEKVRCLLLDSNLEKDMWGKALMTATYLANRLTTSTLPKGITPAER</sequence>
<evidence type="ECO:0000259" key="10">
    <source>
        <dbReference type="PROSITE" id="PS50994"/>
    </source>
</evidence>
<dbReference type="PANTHER" id="PTHR42648">
    <property type="entry name" value="TRANSPOSASE, PUTATIVE-RELATED"/>
    <property type="match status" value="1"/>
</dbReference>
<keyword evidence="2" id="KW-0479">Metal-binding</keyword>
<evidence type="ECO:0000256" key="4">
    <source>
        <dbReference type="ARBA" id="ARBA00022801"/>
    </source>
</evidence>
<protein>
    <recommendedName>
        <fullName evidence="10">Integrase catalytic domain-containing protein</fullName>
    </recommendedName>
</protein>
<dbReference type="InterPro" id="IPR001584">
    <property type="entry name" value="Integrase_cat-core"/>
</dbReference>
<dbReference type="Gene3D" id="3.30.420.10">
    <property type="entry name" value="Ribonuclease H-like superfamily/Ribonuclease H"/>
    <property type="match status" value="1"/>
</dbReference>
<dbReference type="PANTHER" id="PTHR42648:SF11">
    <property type="entry name" value="TRANSPOSON TY4-P GAG-POL POLYPROTEIN"/>
    <property type="match status" value="1"/>
</dbReference>
<keyword evidence="1" id="KW-0540">Nuclease</keyword>
<keyword evidence="8" id="KW-0548">Nucleotidyltransferase</keyword>
<dbReference type="InterPro" id="IPR012337">
    <property type="entry name" value="RNaseH-like_sf"/>
</dbReference>
<dbReference type="GO" id="GO:0016787">
    <property type="term" value="F:hydrolase activity"/>
    <property type="evidence" value="ECO:0007669"/>
    <property type="project" value="UniProtKB-KW"/>
</dbReference>
<dbReference type="GO" id="GO:0004519">
    <property type="term" value="F:endonuclease activity"/>
    <property type="evidence" value="ECO:0007669"/>
    <property type="project" value="UniProtKB-KW"/>
</dbReference>
<evidence type="ECO:0000256" key="2">
    <source>
        <dbReference type="ARBA" id="ARBA00022723"/>
    </source>
</evidence>
<evidence type="ECO:0000256" key="6">
    <source>
        <dbReference type="ARBA" id="ARBA00022908"/>
    </source>
</evidence>
<keyword evidence="3" id="KW-0255">Endonuclease</keyword>
<organism evidence="11 12">
    <name type="scientific">Parnassius mnemosyne</name>
    <name type="common">clouded apollo</name>
    <dbReference type="NCBI Taxonomy" id="213953"/>
    <lineage>
        <taxon>Eukaryota</taxon>
        <taxon>Metazoa</taxon>
        <taxon>Ecdysozoa</taxon>
        <taxon>Arthropoda</taxon>
        <taxon>Hexapoda</taxon>
        <taxon>Insecta</taxon>
        <taxon>Pterygota</taxon>
        <taxon>Neoptera</taxon>
        <taxon>Endopterygota</taxon>
        <taxon>Lepidoptera</taxon>
        <taxon>Glossata</taxon>
        <taxon>Ditrysia</taxon>
        <taxon>Papilionoidea</taxon>
        <taxon>Papilionidae</taxon>
        <taxon>Parnassiinae</taxon>
        <taxon>Parnassini</taxon>
        <taxon>Parnassius</taxon>
        <taxon>Driopa</taxon>
    </lineage>
</organism>
<dbReference type="GO" id="GO:0003964">
    <property type="term" value="F:RNA-directed DNA polymerase activity"/>
    <property type="evidence" value="ECO:0007669"/>
    <property type="project" value="UniProtKB-KW"/>
</dbReference>
<name>A0AAV1LIZ1_9NEOP</name>
<dbReference type="GO" id="GO:0006310">
    <property type="term" value="P:DNA recombination"/>
    <property type="evidence" value="ECO:0007669"/>
    <property type="project" value="UniProtKB-KW"/>
</dbReference>
<keyword evidence="4" id="KW-0378">Hydrolase</keyword>
<accession>A0AAV1LIZ1</accession>
<evidence type="ECO:0000313" key="12">
    <source>
        <dbReference type="Proteomes" id="UP001314205"/>
    </source>
</evidence>
<proteinExistence type="predicted"/>
<keyword evidence="6" id="KW-0229">DNA integration</keyword>
<dbReference type="GO" id="GO:0046872">
    <property type="term" value="F:metal ion binding"/>
    <property type="evidence" value="ECO:0007669"/>
    <property type="project" value="UniProtKB-KW"/>
</dbReference>
<dbReference type="GO" id="GO:0015074">
    <property type="term" value="P:DNA integration"/>
    <property type="evidence" value="ECO:0007669"/>
    <property type="project" value="UniProtKB-KW"/>
</dbReference>
<keyword evidence="9" id="KW-0233">DNA recombination</keyword>
<keyword evidence="12" id="KW-1185">Reference proteome</keyword>
<keyword evidence="8" id="KW-0239">DNA-directed DNA polymerase</keyword>